<dbReference type="Proteomes" id="UP000567885">
    <property type="component" value="Unassembled WGS sequence"/>
</dbReference>
<dbReference type="PROSITE" id="PS51154">
    <property type="entry name" value="MACRO"/>
    <property type="match status" value="1"/>
</dbReference>
<comment type="caution">
    <text evidence="3">The sequence shown here is derived from an EMBL/GenBank/DDBJ whole genome shotgun (WGS) entry which is preliminary data.</text>
</comment>
<dbReference type="EMBL" id="JAAGWQ010000109">
    <property type="protein sequence ID" value="KAF5666351.1"/>
    <property type="molecule type" value="Genomic_DNA"/>
</dbReference>
<feature type="domain" description="Macro" evidence="2">
    <location>
        <begin position="1323"/>
        <end position="1503"/>
    </location>
</feature>
<name>A0A8H5TB16_FUSHE</name>
<evidence type="ECO:0000256" key="1">
    <source>
        <dbReference type="SAM" id="MobiDB-lite"/>
    </source>
</evidence>
<organism evidence="3 4">
    <name type="scientific">Fusarium heterosporum</name>
    <dbReference type="NCBI Taxonomy" id="42747"/>
    <lineage>
        <taxon>Eukaryota</taxon>
        <taxon>Fungi</taxon>
        <taxon>Dikarya</taxon>
        <taxon>Ascomycota</taxon>
        <taxon>Pezizomycotina</taxon>
        <taxon>Sordariomycetes</taxon>
        <taxon>Hypocreomycetidae</taxon>
        <taxon>Hypocreales</taxon>
        <taxon>Nectriaceae</taxon>
        <taxon>Fusarium</taxon>
        <taxon>Fusarium heterosporum species complex</taxon>
    </lineage>
</organism>
<dbReference type="PANTHER" id="PTHR11106:SF27">
    <property type="entry name" value="MACRO DOMAIN-CONTAINING PROTEIN"/>
    <property type="match status" value="1"/>
</dbReference>
<dbReference type="SUPFAM" id="SSF52949">
    <property type="entry name" value="Macro domain-like"/>
    <property type="match status" value="1"/>
</dbReference>
<feature type="region of interest" description="Disordered" evidence="1">
    <location>
        <begin position="1072"/>
        <end position="1131"/>
    </location>
</feature>
<protein>
    <recommendedName>
        <fullName evidence="2">Macro domain-containing protein</fullName>
    </recommendedName>
</protein>
<gene>
    <name evidence="3" type="ORF">FHETE_6235</name>
</gene>
<dbReference type="OrthoDB" id="3497519at2759"/>
<proteinExistence type="predicted"/>
<feature type="compositionally biased region" description="Basic and acidic residues" evidence="1">
    <location>
        <begin position="931"/>
        <end position="951"/>
    </location>
</feature>
<dbReference type="InterPro" id="IPR002589">
    <property type="entry name" value="Macro_dom"/>
</dbReference>
<feature type="region of interest" description="Disordered" evidence="1">
    <location>
        <begin position="931"/>
        <end position="1020"/>
    </location>
</feature>
<dbReference type="SMART" id="SM00506">
    <property type="entry name" value="A1pp"/>
    <property type="match status" value="1"/>
</dbReference>
<evidence type="ECO:0000313" key="3">
    <source>
        <dbReference type="EMBL" id="KAF5666351.1"/>
    </source>
</evidence>
<accession>A0A8H5TB16</accession>
<dbReference type="PANTHER" id="PTHR11106">
    <property type="entry name" value="GANGLIOSIDE INDUCED DIFFERENTIATION ASSOCIATED PROTEIN 2-RELATED"/>
    <property type="match status" value="1"/>
</dbReference>
<dbReference type="InterPro" id="IPR043472">
    <property type="entry name" value="Macro_dom-like"/>
</dbReference>
<dbReference type="Pfam" id="PF01661">
    <property type="entry name" value="Macro"/>
    <property type="match status" value="1"/>
</dbReference>
<evidence type="ECO:0000313" key="4">
    <source>
        <dbReference type="Proteomes" id="UP000567885"/>
    </source>
</evidence>
<feature type="region of interest" description="Disordered" evidence="1">
    <location>
        <begin position="1154"/>
        <end position="1196"/>
    </location>
</feature>
<dbReference type="CDD" id="cd02908">
    <property type="entry name" value="Macro_OAADPr_deacetylase"/>
    <property type="match status" value="1"/>
</dbReference>
<evidence type="ECO:0000259" key="2">
    <source>
        <dbReference type="PROSITE" id="PS51154"/>
    </source>
</evidence>
<sequence>MTSNLGQNQPRAPPKIPAQGHYDFIQYCPAWTDPDWQDEGPQREKSVFKIRDAIFDRLRPALLPRDQFQNPSTYAQRFSIFPGRTDGRSRTSPTRAEGRRLFHANAEIKTGKQLFERFEQLAQQAGEGIEEYMERTRPDLQSLSEVEQQYMQQYEDLIVDENWQTILFGSLTMDEIHAEGYFTMSNTEDSELSGPLYELFARDRWLDTRKFGHSKDWPRYMYTLDGQREEWDPRTNDRVWGAMQPALQLATRFLMLDDSFILGLQDITNRLWVDDDLFLRQKDQGRLRKLKFVRDINPVDPTRVYGAKQLKDTGVDVWAANFEVLYQIFEIRLGSGFDFDGKAKQHISGRQRAPVFFNQGDKISVDIDCEMVWPLIVDKYTKSEKLMASLMLATTLAHEMMHAFNTAAHKWIRDPSSVGITTSLHGDHYEEPYFENDASTEVGHAFETHVLGGGYWSWVHSSLSVNERPPLLQTAGGLVAHCTHPEGGLNWPPFLTRPYIRGFRINHFVRFEDVKKYFTNTFWDVSIRRYGTATLRESSKRPHKISYNPMDVAFTNVSYEDWSQIHLGSDENKEWLFHYMRRVAADNYLLHSYLNNLVTEACDFDLMIVRFKDDQLAWNDRDKIWRDLGSEALMILCEFAAYFAQEFDSTGDNAVLLFLHGTWENAWNDLGRYPDYQSSLLANVLEQSVHEDWTEQVKRSTVESYERRLMPRLVDFVRIFERELAHMESMICELYHLGSTFWELYFYYAHGHIQVWRQRVVDMVTLVQNLVAAFEFSDQRIKLMEGDWHQRALNLGQRADDIVRLLCLDDTQYVDNWRDLLRTMPMLRKSNRKPHQRFYFLAKKEMMNLKEHQLQDLTEFKRRFHALLNLGGYKIALPGMDPDELAIAQRLSGTLDDGPGDNARDRNIKGPSTGIFNLDVVRKLATRLDQDDRHAKDEKMNRIKGTLREKLPSLQEVATEQASEPPAIPSKFQHMSMGNQAIPLGNGQSFSTASSPFASYSSGTSSPFPSSQPGQPSAWKANSAADLAAWANGRLGNAPAAAHGIMPHPYAIRETVTEDLKNAAATSLPMRDPVTLTDTYPRERVEGHGTPLGAGPLGDIDQLWQQQSQTDQNPPPAAISNLPVPPGTGYNDVDMADFSGFANRVTAVSGFEYSSSDTDISDIEERRGGYSSETTPTETSDAESEQLSSGSSDALFSKRFEGPKKTQGLKRRSSWAPVDVKKRKLDIELKERRAKVVEKARPWSWRDIIPGFGRSSAKQGHQTASSVFLDCHQQIRHNLFTFMFAKRSIAMATRGVGEIPSLTQLYRNPESALSQAALTSKKQSDYSASDSINERVGLVRGDITKLRLDAIVNAAKPSLQGGGGVDGAIHDAAGPELREECKPLGPIKTGQAVITKGYNLPAKHVIHTVGPVYYSDPNPRKSLEKCYRESLRVAVKENLQTVAFSAVSTGIYGFPNSSAAEIACRTVREFLDSEEGSKLLRVVFVTFVPPDVNAYNETIPRFFPPAKEDTTE</sequence>
<dbReference type="Gene3D" id="3.40.220.10">
    <property type="entry name" value="Leucine Aminopeptidase, subunit E, domain 1"/>
    <property type="match status" value="1"/>
</dbReference>
<feature type="compositionally biased region" description="Low complexity" evidence="1">
    <location>
        <begin position="1099"/>
        <end position="1112"/>
    </location>
</feature>
<feature type="compositionally biased region" description="Low complexity" evidence="1">
    <location>
        <begin position="988"/>
        <end position="1020"/>
    </location>
</feature>
<keyword evidence="4" id="KW-1185">Reference proteome</keyword>
<reference evidence="3 4" key="1">
    <citation type="submission" date="2020-05" db="EMBL/GenBank/DDBJ databases">
        <title>Identification and distribution of gene clusters putatively required for synthesis of sphingolipid metabolism inhibitors in phylogenetically diverse species of the filamentous fungus Fusarium.</title>
        <authorList>
            <person name="Kim H.-S."/>
            <person name="Busman M."/>
            <person name="Brown D.W."/>
            <person name="Divon H."/>
            <person name="Uhlig S."/>
            <person name="Proctor R.H."/>
        </authorList>
    </citation>
    <scope>NUCLEOTIDE SEQUENCE [LARGE SCALE GENOMIC DNA]</scope>
    <source>
        <strain evidence="3 4">NRRL 20693</strain>
    </source>
</reference>
<feature type="compositionally biased region" description="Polar residues" evidence="1">
    <location>
        <begin position="1171"/>
        <end position="1194"/>
    </location>
</feature>